<gene>
    <name evidence="2" type="ORF">MNOR_LOCUS29626</name>
</gene>
<protein>
    <submittedName>
        <fullName evidence="2">Uncharacterized protein</fullName>
    </submittedName>
</protein>
<proteinExistence type="predicted"/>
<evidence type="ECO:0000256" key="1">
    <source>
        <dbReference type="SAM" id="MobiDB-lite"/>
    </source>
</evidence>
<name>A0AAV2RX64_MEGNR</name>
<keyword evidence="3" id="KW-1185">Reference proteome</keyword>
<dbReference type="EMBL" id="CAXKWB010034681">
    <property type="protein sequence ID" value="CAL4145202.1"/>
    <property type="molecule type" value="Genomic_DNA"/>
</dbReference>
<dbReference type="AlphaFoldDB" id="A0AAV2RX64"/>
<feature type="non-terminal residue" evidence="2">
    <location>
        <position position="112"/>
    </location>
</feature>
<accession>A0AAV2RX64</accession>
<dbReference type="Proteomes" id="UP001497623">
    <property type="component" value="Unassembled WGS sequence"/>
</dbReference>
<sequence length="112" mass="12882">MSVFFNQILNGTLMHLFTNFQIDQRKKKLDRPNGHAVRRHTSAASMSRAVGRKPNNTQKRGMNFLMIFFSIQLYQWSLGLPKTGRGLSIPSQGSACIAYDRKAVIRYIKYPF</sequence>
<feature type="region of interest" description="Disordered" evidence="1">
    <location>
        <begin position="28"/>
        <end position="56"/>
    </location>
</feature>
<evidence type="ECO:0000313" key="2">
    <source>
        <dbReference type="EMBL" id="CAL4145202.1"/>
    </source>
</evidence>
<comment type="caution">
    <text evidence="2">The sequence shown here is derived from an EMBL/GenBank/DDBJ whole genome shotgun (WGS) entry which is preliminary data.</text>
</comment>
<evidence type="ECO:0000313" key="3">
    <source>
        <dbReference type="Proteomes" id="UP001497623"/>
    </source>
</evidence>
<organism evidence="2 3">
    <name type="scientific">Meganyctiphanes norvegica</name>
    <name type="common">Northern krill</name>
    <name type="synonym">Thysanopoda norvegica</name>
    <dbReference type="NCBI Taxonomy" id="48144"/>
    <lineage>
        <taxon>Eukaryota</taxon>
        <taxon>Metazoa</taxon>
        <taxon>Ecdysozoa</taxon>
        <taxon>Arthropoda</taxon>
        <taxon>Crustacea</taxon>
        <taxon>Multicrustacea</taxon>
        <taxon>Malacostraca</taxon>
        <taxon>Eumalacostraca</taxon>
        <taxon>Eucarida</taxon>
        <taxon>Euphausiacea</taxon>
        <taxon>Euphausiidae</taxon>
        <taxon>Meganyctiphanes</taxon>
    </lineage>
</organism>
<reference evidence="2 3" key="1">
    <citation type="submission" date="2024-05" db="EMBL/GenBank/DDBJ databases">
        <authorList>
            <person name="Wallberg A."/>
        </authorList>
    </citation>
    <scope>NUCLEOTIDE SEQUENCE [LARGE SCALE GENOMIC DNA]</scope>
</reference>